<keyword evidence="5" id="KW-1185">Reference proteome</keyword>
<feature type="compositionally biased region" description="Basic and acidic residues" evidence="2">
    <location>
        <begin position="292"/>
        <end position="320"/>
    </location>
</feature>
<dbReference type="AlphaFoldDB" id="A0A8J5VLL6"/>
<feature type="compositionally biased region" description="Basic residues" evidence="2">
    <location>
        <begin position="119"/>
        <end position="129"/>
    </location>
</feature>
<feature type="region of interest" description="Disordered" evidence="2">
    <location>
        <begin position="191"/>
        <end position="330"/>
    </location>
</feature>
<evidence type="ECO:0000256" key="1">
    <source>
        <dbReference type="SAM" id="Coils"/>
    </source>
</evidence>
<dbReference type="EMBL" id="JAAALK010000286">
    <property type="protein sequence ID" value="KAG8063826.1"/>
    <property type="molecule type" value="Genomic_DNA"/>
</dbReference>
<dbReference type="OrthoDB" id="17687at2759"/>
<feature type="region of interest" description="Disordered" evidence="2">
    <location>
        <begin position="67"/>
        <end position="88"/>
    </location>
</feature>
<keyword evidence="1" id="KW-0175">Coiled coil</keyword>
<evidence type="ECO:0000313" key="5">
    <source>
        <dbReference type="Proteomes" id="UP000729402"/>
    </source>
</evidence>
<feature type="domain" description="Rab-GAP TBC" evidence="3">
    <location>
        <begin position="462"/>
        <end position="670"/>
    </location>
</feature>
<feature type="region of interest" description="Disordered" evidence="2">
    <location>
        <begin position="497"/>
        <end position="522"/>
    </location>
</feature>
<dbReference type="Pfam" id="PF00566">
    <property type="entry name" value="RabGAP-TBC"/>
    <property type="match status" value="1"/>
</dbReference>
<feature type="region of interest" description="Disordered" evidence="2">
    <location>
        <begin position="396"/>
        <end position="441"/>
    </location>
</feature>
<feature type="coiled-coil region" evidence="1">
    <location>
        <begin position="866"/>
        <end position="893"/>
    </location>
</feature>
<feature type="region of interest" description="Disordered" evidence="2">
    <location>
        <begin position="971"/>
        <end position="1026"/>
    </location>
</feature>
<feature type="compositionally biased region" description="Basic and acidic residues" evidence="2">
    <location>
        <begin position="406"/>
        <end position="424"/>
    </location>
</feature>
<dbReference type="PROSITE" id="PS50086">
    <property type="entry name" value="TBC_RABGAP"/>
    <property type="match status" value="1"/>
</dbReference>
<protein>
    <recommendedName>
        <fullName evidence="3">Rab-GAP TBC domain-containing protein</fullName>
    </recommendedName>
</protein>
<dbReference type="PANTHER" id="PTHR47219">
    <property type="entry name" value="RAB GTPASE-ACTIVATING PROTEIN 1-LIKE"/>
    <property type="match status" value="1"/>
</dbReference>
<dbReference type="InterPro" id="IPR000195">
    <property type="entry name" value="Rab-GAP-TBC_dom"/>
</dbReference>
<comment type="caution">
    <text evidence="4">The sequence shown here is derived from an EMBL/GenBank/DDBJ whole genome shotgun (WGS) entry which is preliminary data.</text>
</comment>
<name>A0A8J5VLL6_ZIZPA</name>
<evidence type="ECO:0000256" key="2">
    <source>
        <dbReference type="SAM" id="MobiDB-lite"/>
    </source>
</evidence>
<dbReference type="PANTHER" id="PTHR47219:SF20">
    <property type="entry name" value="TBC1 DOMAIN FAMILY MEMBER 2B"/>
    <property type="match status" value="1"/>
</dbReference>
<sequence>MDGEARGEGKDAETWEAHATHVGQLIDASHRRSTVDPTWWRLPVKFPDFDLKAIQKLLLEFRTDSPSQISVSFPSSPPRKNGRDFPPSRHRAVGLRLGLVLSQSRGGLAAAPRPATGHHGARRTARVARRSRRARPLATAFEFEYKRDAYGFAVRPQHLQRFREYAKIYKEEEEERADRWKDFLDRLAGSADDCTSSISPSKESAAARDVDGGGRAENIENSSRNVIKCDNDEEEEAEYAERNDKLENLKKVDGNDEPQEANGEAEDYSDASGNSEKLKEESTANSMQVSKASEELKEVNGHSEELLNEDRGSEGLKDPDGVLEGSGQVNDGSLKKLEELFLDKGLLDELKPIRVESEKRVRASISIIEKMMSSRVVKVCNTANEMRENGAAELASIEEEEQTADESCRGDPTEESSYPEKVEVEQVQNGEPGDSTSSTLVEGNVKSCFPWREELESLVRGGVPMALRGEMWQAFVGVGARKITGYYNKLLDAGTEELDEKNTEDPVLKEQTSAPKRLPQPEKWKGQIEKDLPRTFPGHPALDEHGRNALRRLLTAYARHNPSVGYCQAMNFFAGLFLLFMPEEHAFWALVGVIDEYFDGYYTEEMIESQVDQLVLEEVVRERFPKLAKHMDFLGVQVAWVTGPWFLSIFINMLPWESVLRVWDVILFEGNRTMLFWTTLALLDLYGPALVTTKDSGDAITLLQSLAGSTFDSSQLVLTACMGFQSVREIGLQELRRKHRPDIISAMEERSKDRHSWKDKKGLATKLYSFKHDPSSVCPQVDSKEGTDGLQVNGEMQFLDSGSANLETYLSSSALDNELDKGIDLQDQVTWLKVELCKLLEEKRSAELRGEELETALMEMVKQDNRFILSAKVEKLEAEVSELRKSFADKQEQEQTMLQILIRMEQEQKVAEDARIAAERDSAEQKYATHLLQEKYEAVMAALSQMEKRAVMAETMLEATKQYQAGQVKANQSFNPSSPHAAHLAAKPNQDHNQDAPNRRLGLLSRGLGWLEKSKGKSSSTETSEG</sequence>
<proteinExistence type="predicted"/>
<organism evidence="4 5">
    <name type="scientific">Zizania palustris</name>
    <name type="common">Northern wild rice</name>
    <dbReference type="NCBI Taxonomy" id="103762"/>
    <lineage>
        <taxon>Eukaryota</taxon>
        <taxon>Viridiplantae</taxon>
        <taxon>Streptophyta</taxon>
        <taxon>Embryophyta</taxon>
        <taxon>Tracheophyta</taxon>
        <taxon>Spermatophyta</taxon>
        <taxon>Magnoliopsida</taxon>
        <taxon>Liliopsida</taxon>
        <taxon>Poales</taxon>
        <taxon>Poaceae</taxon>
        <taxon>BOP clade</taxon>
        <taxon>Oryzoideae</taxon>
        <taxon>Oryzeae</taxon>
        <taxon>Zizaniinae</taxon>
        <taxon>Zizania</taxon>
    </lineage>
</organism>
<dbReference type="FunFam" id="1.10.8.270:FF:000018">
    <property type="entry name" value="Ypt/Rab-GAP domain of gyp1p superfamily protein"/>
    <property type="match status" value="1"/>
</dbReference>
<reference evidence="4" key="1">
    <citation type="journal article" date="2021" name="bioRxiv">
        <title>Whole Genome Assembly and Annotation of Northern Wild Rice, Zizania palustris L., Supports a Whole Genome Duplication in the Zizania Genus.</title>
        <authorList>
            <person name="Haas M."/>
            <person name="Kono T."/>
            <person name="Macchietto M."/>
            <person name="Millas R."/>
            <person name="McGilp L."/>
            <person name="Shao M."/>
            <person name="Duquette J."/>
            <person name="Hirsch C.N."/>
            <person name="Kimball J."/>
        </authorList>
    </citation>
    <scope>NUCLEOTIDE SEQUENCE</scope>
    <source>
        <tissue evidence="4">Fresh leaf tissue</tissue>
    </source>
</reference>
<evidence type="ECO:0000259" key="3">
    <source>
        <dbReference type="PROSITE" id="PS50086"/>
    </source>
</evidence>
<dbReference type="SMART" id="SM00164">
    <property type="entry name" value="TBC"/>
    <property type="match status" value="1"/>
</dbReference>
<evidence type="ECO:0000313" key="4">
    <source>
        <dbReference type="EMBL" id="KAG8063826.1"/>
    </source>
</evidence>
<feature type="compositionally biased region" description="Low complexity" evidence="2">
    <location>
        <begin position="999"/>
        <end position="1026"/>
    </location>
</feature>
<feature type="compositionally biased region" description="Basic and acidic residues" evidence="2">
    <location>
        <begin position="205"/>
        <end position="218"/>
    </location>
</feature>
<gene>
    <name evidence="4" type="ORF">GUJ93_ZPchr0003g17981</name>
</gene>
<dbReference type="InterPro" id="IPR050302">
    <property type="entry name" value="Rab_GAP_TBC_domain"/>
</dbReference>
<reference evidence="4" key="2">
    <citation type="submission" date="2021-02" db="EMBL/GenBank/DDBJ databases">
        <authorList>
            <person name="Kimball J.A."/>
            <person name="Haas M.W."/>
            <person name="Macchietto M."/>
            <person name="Kono T."/>
            <person name="Duquette J."/>
            <person name="Shao M."/>
        </authorList>
    </citation>
    <scope>NUCLEOTIDE SEQUENCE</scope>
    <source>
        <tissue evidence="4">Fresh leaf tissue</tissue>
    </source>
</reference>
<dbReference type="FunFam" id="1.10.472.80:FF:000013">
    <property type="entry name" value="TBC1 domain family member 8B"/>
    <property type="match status" value="1"/>
</dbReference>
<feature type="compositionally biased region" description="Acidic residues" evidence="2">
    <location>
        <begin position="255"/>
        <end position="269"/>
    </location>
</feature>
<feature type="compositionally biased region" description="Polar residues" evidence="2">
    <location>
        <begin position="193"/>
        <end position="202"/>
    </location>
</feature>
<feature type="compositionally biased region" description="Basic and acidic residues" evidence="2">
    <location>
        <begin position="239"/>
        <end position="254"/>
    </location>
</feature>
<feature type="compositionally biased region" description="Basic and acidic residues" evidence="2">
    <location>
        <begin position="989"/>
        <end position="998"/>
    </location>
</feature>
<accession>A0A8J5VLL6</accession>
<feature type="region of interest" description="Disordered" evidence="2">
    <location>
        <begin position="108"/>
        <end position="129"/>
    </location>
</feature>
<dbReference type="Proteomes" id="UP000729402">
    <property type="component" value="Unassembled WGS sequence"/>
</dbReference>
<dbReference type="GO" id="GO:0005096">
    <property type="term" value="F:GTPase activator activity"/>
    <property type="evidence" value="ECO:0007669"/>
    <property type="project" value="TreeGrafter"/>
</dbReference>
<dbReference type="GO" id="GO:0031267">
    <property type="term" value="F:small GTPase binding"/>
    <property type="evidence" value="ECO:0007669"/>
    <property type="project" value="TreeGrafter"/>
</dbReference>
<feature type="compositionally biased region" description="Polar residues" evidence="2">
    <location>
        <begin position="426"/>
        <end position="441"/>
    </location>
</feature>